<evidence type="ECO:0000259" key="2">
    <source>
        <dbReference type="Pfam" id="PF19327"/>
    </source>
</evidence>
<accession>A0ABR4DJL0</accession>
<dbReference type="InterPro" id="IPR043171">
    <property type="entry name" value="Ap4A_phos1/2-like"/>
</dbReference>
<feature type="domain" description="Ap4A phosphorylase 1/2 N-terminal" evidence="2">
    <location>
        <begin position="47"/>
        <end position="183"/>
    </location>
</feature>
<organism evidence="3 4">
    <name type="scientific">Remersonia thermophila</name>
    <dbReference type="NCBI Taxonomy" id="72144"/>
    <lineage>
        <taxon>Eukaryota</taxon>
        <taxon>Fungi</taxon>
        <taxon>Dikarya</taxon>
        <taxon>Ascomycota</taxon>
        <taxon>Pezizomycotina</taxon>
        <taxon>Sordariomycetes</taxon>
        <taxon>Sordariomycetidae</taxon>
        <taxon>Sordariales</taxon>
        <taxon>Sordariales incertae sedis</taxon>
        <taxon>Remersonia</taxon>
    </lineage>
</organism>
<dbReference type="Pfam" id="PF19327">
    <property type="entry name" value="Ap4A_phos_N"/>
    <property type="match status" value="1"/>
</dbReference>
<evidence type="ECO:0000259" key="1">
    <source>
        <dbReference type="Pfam" id="PF09830"/>
    </source>
</evidence>
<dbReference type="Pfam" id="PF09830">
    <property type="entry name" value="ATP_transf"/>
    <property type="match status" value="1"/>
</dbReference>
<dbReference type="GeneID" id="98123692"/>
<dbReference type="Proteomes" id="UP001600064">
    <property type="component" value="Unassembled WGS sequence"/>
</dbReference>
<protein>
    <submittedName>
        <fullName evidence="3">Uncharacterized protein</fullName>
    </submittedName>
</protein>
<dbReference type="InterPro" id="IPR036265">
    <property type="entry name" value="HIT-like_sf"/>
</dbReference>
<comment type="caution">
    <text evidence="3">The sequence shown here is derived from an EMBL/GenBank/DDBJ whole genome shotgun (WGS) entry which is preliminary data.</text>
</comment>
<dbReference type="PANTHER" id="PTHR38420:SF1">
    <property type="entry name" value="PUTATIVE (AFU_ORTHOLOGUE AFUA_5G14690)-RELATED"/>
    <property type="match status" value="1"/>
</dbReference>
<evidence type="ECO:0000313" key="3">
    <source>
        <dbReference type="EMBL" id="KAL2270560.1"/>
    </source>
</evidence>
<keyword evidence="4" id="KW-1185">Reference proteome</keyword>
<dbReference type="InterPro" id="IPR009163">
    <property type="entry name" value="Ap4A_phos1/2"/>
</dbReference>
<dbReference type="SUPFAM" id="SSF54197">
    <property type="entry name" value="HIT-like"/>
    <property type="match status" value="1"/>
</dbReference>
<reference evidence="3 4" key="1">
    <citation type="journal article" date="2024" name="Commun. Biol.">
        <title>Comparative genomic analysis of thermophilic fungi reveals convergent evolutionary adaptations and gene losses.</title>
        <authorList>
            <person name="Steindorff A.S."/>
            <person name="Aguilar-Pontes M.V."/>
            <person name="Robinson A.J."/>
            <person name="Andreopoulos B."/>
            <person name="LaButti K."/>
            <person name="Kuo A."/>
            <person name="Mondo S."/>
            <person name="Riley R."/>
            <person name="Otillar R."/>
            <person name="Haridas S."/>
            <person name="Lipzen A."/>
            <person name="Grimwood J."/>
            <person name="Schmutz J."/>
            <person name="Clum A."/>
            <person name="Reid I.D."/>
            <person name="Moisan M.C."/>
            <person name="Butler G."/>
            <person name="Nguyen T.T.M."/>
            <person name="Dewar K."/>
            <person name="Conant G."/>
            <person name="Drula E."/>
            <person name="Henrissat B."/>
            <person name="Hansel C."/>
            <person name="Singer S."/>
            <person name="Hutchinson M.I."/>
            <person name="de Vries R.P."/>
            <person name="Natvig D.O."/>
            <person name="Powell A.J."/>
            <person name="Tsang A."/>
            <person name="Grigoriev I.V."/>
        </authorList>
    </citation>
    <scope>NUCLEOTIDE SEQUENCE [LARGE SCALE GENOMIC DNA]</scope>
    <source>
        <strain evidence="3 4">ATCC 22073</strain>
    </source>
</reference>
<feature type="domain" description="ATP adenylyltransferase C-terminal" evidence="1">
    <location>
        <begin position="206"/>
        <end position="317"/>
    </location>
</feature>
<sequence length="320" mass="35806">MGAAPDRGNSTLDDLSEDRLLARFDELINSGLVVYTKDYRIVRRTYQGFPFEFRILSSLTTKPSAASAAPPNCRPGSDIDVNGYEVAALGPPGCGPTHLLAANKFPLTRPHFLILTEDGWRRQHEPLDAEDFAAATQVLGSLARTSSPPSSRHRRRYLLFFNCGLDSGCSRVHKHLQILPVDGDDGEEEEIEAFPLWPDEEDTRPPFRFARERFASGLPSVDELVKAYRALLARAERDVGWAAGREGRRREQQEALPHNLVLTERWMVVIPRRAPGWEGADANTLGMLGMVAVHDEEKLKRWIGNDPVEVLKKLGYPAEE</sequence>
<dbReference type="PANTHER" id="PTHR38420">
    <property type="entry name" value="AP-4-A PHOSPHORYLASE II"/>
    <property type="match status" value="1"/>
</dbReference>
<dbReference type="InterPro" id="IPR019200">
    <property type="entry name" value="ATP_adenylylTrfase_C"/>
</dbReference>
<dbReference type="InterPro" id="IPR045759">
    <property type="entry name" value="Ap4A_phos1/2_N"/>
</dbReference>
<evidence type="ECO:0000313" key="4">
    <source>
        <dbReference type="Proteomes" id="UP001600064"/>
    </source>
</evidence>
<dbReference type="RefSeq" id="XP_070869284.1">
    <property type="nucleotide sequence ID" value="XM_071009048.1"/>
</dbReference>
<name>A0ABR4DJL0_9PEZI</name>
<dbReference type="Gene3D" id="3.30.428.70">
    <property type="match status" value="1"/>
</dbReference>
<gene>
    <name evidence="3" type="ORF">VTJ83DRAFT_2744</name>
</gene>
<proteinExistence type="predicted"/>
<dbReference type="EMBL" id="JAZGUE010000002">
    <property type="protein sequence ID" value="KAL2270560.1"/>
    <property type="molecule type" value="Genomic_DNA"/>
</dbReference>